<dbReference type="InterPro" id="IPR040693">
    <property type="entry name" value="UGGT_TRXL_1"/>
</dbReference>
<dbReference type="GO" id="GO:0003980">
    <property type="term" value="F:UDP-glucose:glycoprotein glucosyltransferase activity"/>
    <property type="evidence" value="ECO:0007669"/>
    <property type="project" value="InterPro"/>
</dbReference>
<dbReference type="EMBL" id="PKPP01000021">
    <property type="protein sequence ID" value="PWA99400.1"/>
    <property type="molecule type" value="Genomic_DNA"/>
</dbReference>
<keyword evidence="7" id="KW-1185">Reference proteome</keyword>
<dbReference type="InterPro" id="IPR040525">
    <property type="entry name" value="UGGT_TRXL_4"/>
</dbReference>
<dbReference type="Pfam" id="PF18400">
    <property type="entry name" value="Thioredoxin_12"/>
    <property type="match status" value="1"/>
</dbReference>
<reference evidence="6 7" key="1">
    <citation type="journal article" date="2018" name="Mol. Plant">
        <title>The genome of Artemisia annua provides insight into the evolution of Asteraceae family and artemisinin biosynthesis.</title>
        <authorList>
            <person name="Shen Q."/>
            <person name="Zhang L."/>
            <person name="Liao Z."/>
            <person name="Wang S."/>
            <person name="Yan T."/>
            <person name="Shi P."/>
            <person name="Liu M."/>
            <person name="Fu X."/>
            <person name="Pan Q."/>
            <person name="Wang Y."/>
            <person name="Lv Z."/>
            <person name="Lu X."/>
            <person name="Zhang F."/>
            <person name="Jiang W."/>
            <person name="Ma Y."/>
            <person name="Chen M."/>
            <person name="Hao X."/>
            <person name="Li L."/>
            <person name="Tang Y."/>
            <person name="Lv G."/>
            <person name="Zhou Y."/>
            <person name="Sun X."/>
            <person name="Brodelius P.E."/>
            <person name="Rose J.K.C."/>
            <person name="Tang K."/>
        </authorList>
    </citation>
    <scope>NUCLEOTIDE SEQUENCE [LARGE SCALE GENOMIC DNA]</scope>
    <source>
        <strain evidence="7">cv. Huhao1</strain>
        <tissue evidence="6">Leaf</tissue>
    </source>
</reference>
<feature type="domain" description="UDP-glucose:glycoprotein glucosyltransferase thioredoxin-like" evidence="5">
    <location>
        <begin position="601"/>
        <end position="825"/>
    </location>
</feature>
<dbReference type="Pfam" id="PF18402">
    <property type="entry name" value="Thioredoxin_14"/>
    <property type="match status" value="1"/>
</dbReference>
<dbReference type="InterPro" id="IPR040692">
    <property type="entry name" value="UGGT_TRXL_3"/>
</dbReference>
<sequence>MKTRIRSGFWVMFLMVILCGCLCSAEIQRPKNVQVALRAKWPGTSLLLEAGLERPFWDFIEIWINNESGNTDHYTAKDCLQKISNYGKSLVTGSLASVFELSLTLRSSSPRLVLYQQLADESLSSHPLSDDINANFIDGGASEDKQDKMADSLLVGVNPKSPGDDLSLLGVQLPSYMELLGQTALRNFTGAWWKQPKRSTGNSVFLDTTFSWGWQSGRAGLHSVMLRCWVYMGDCKDMSCFDMAISGKMRVTLEDPHTEDLSQEVRGFIFSKILERKPELSSEIMAFRDSLLSSTVSDTLNMWELKDLGHQTVQKIVHASDPLHSMQEVNQNFPSVVSYLSRMKVPSSTVQKLLSTLPPPESSGFRVDFRSDHVQYINNLESDARYKQWRSNLNETIDTIVTMFENSLPVRFGVILYSTKMIETLEANGGEFPSSSLESESQIKEDLSSLTIRLFHYVKETHGMLKAFEFLSNPDSVSGLTGYAWLCRPKAKTPPQDTLLKLEKDQSFRESSEENSLFVFKLGMSKLECSLLMNGLVALMSAMNDELPRIQEQVYYGQINSRTDVLDKFLSESGIQRYNPQIVGDKAKPKFVSLTASIVGDESLLSNMEYLHSVGTIDDLKPVTHLLAVDVTSRKGVQLLHEGIRYLMAGSVSARVGSLFNSNLDSDSNSFILMKALEITASSYSHKKKVLNFLDQLCSFYGSSQDSQSSQALLVKISELADASGIQSKGFMSALSEFSVSKFTSHLKKVGQFLHGQVGLEKGVNAVITNGRVVCVPEAVTFLSQDLHLIESVELKQRVKHVAAIIEEVTKFMSDIIMSVTSSLSTRDRSSEGARFEMLSADYSGVVLGSENIIHIDAVIDPLSSSGKKYHHFFGSYRNADDFSNTDSTVHGPKAFFANMPLSKTLTMNLDVPESWLVEPVIAVHDLDNILLENLGDTRTLQAVFELEALVLTGKLG</sequence>
<proteinExistence type="predicted"/>
<dbReference type="InterPro" id="IPR040694">
    <property type="entry name" value="UGGT_TRXL_2"/>
</dbReference>
<dbReference type="PROSITE" id="PS51257">
    <property type="entry name" value="PROKAR_LIPOPROTEIN"/>
    <property type="match status" value="1"/>
</dbReference>
<dbReference type="OrthoDB" id="27683at2759"/>
<feature type="domain" description="UGGT thioredoxin-like" evidence="2">
    <location>
        <begin position="54"/>
        <end position="125"/>
    </location>
</feature>
<feature type="domain" description="UGGT thioredoxin-like" evidence="3">
    <location>
        <begin position="298"/>
        <end position="353"/>
    </location>
</feature>
<evidence type="ECO:0000313" key="6">
    <source>
        <dbReference type="EMBL" id="PWA99400.1"/>
    </source>
</evidence>
<dbReference type="InterPro" id="IPR009448">
    <property type="entry name" value="UDP-g_GGtrans"/>
</dbReference>
<gene>
    <name evidence="6" type="ORF">CTI12_AA008960</name>
</gene>
<dbReference type="Pfam" id="PF18403">
    <property type="entry name" value="Thioredoxin_15"/>
    <property type="match status" value="1"/>
</dbReference>
<feature type="domain" description="UGGT thioredoxin-like" evidence="4">
    <location>
        <begin position="394"/>
        <end position="582"/>
    </location>
</feature>
<evidence type="ECO:0000259" key="4">
    <source>
        <dbReference type="Pfam" id="PF18402"/>
    </source>
</evidence>
<dbReference type="PANTHER" id="PTHR11226">
    <property type="entry name" value="UDP-GLUCOSE GLYCOPROTEIN:GLUCOSYLTRANSFERASE"/>
    <property type="match status" value="1"/>
</dbReference>
<accession>A0A2U1QN17</accession>
<protein>
    <submittedName>
        <fullName evidence="6">UDP-glucose:glycoprotein glucosyltransferase</fullName>
    </submittedName>
</protein>
<dbReference type="GO" id="GO:0018279">
    <property type="term" value="P:protein N-linked glycosylation via asparagine"/>
    <property type="evidence" value="ECO:0007669"/>
    <property type="project" value="TreeGrafter"/>
</dbReference>
<feature type="chain" id="PRO_5015655872" evidence="1">
    <location>
        <begin position="25"/>
        <end position="957"/>
    </location>
</feature>
<evidence type="ECO:0000259" key="2">
    <source>
        <dbReference type="Pfam" id="PF18400"/>
    </source>
</evidence>
<organism evidence="6 7">
    <name type="scientific">Artemisia annua</name>
    <name type="common">Sweet wormwood</name>
    <dbReference type="NCBI Taxonomy" id="35608"/>
    <lineage>
        <taxon>Eukaryota</taxon>
        <taxon>Viridiplantae</taxon>
        <taxon>Streptophyta</taxon>
        <taxon>Embryophyta</taxon>
        <taxon>Tracheophyta</taxon>
        <taxon>Spermatophyta</taxon>
        <taxon>Magnoliopsida</taxon>
        <taxon>eudicotyledons</taxon>
        <taxon>Gunneridae</taxon>
        <taxon>Pentapetalae</taxon>
        <taxon>asterids</taxon>
        <taxon>campanulids</taxon>
        <taxon>Asterales</taxon>
        <taxon>Asteraceae</taxon>
        <taxon>Asteroideae</taxon>
        <taxon>Anthemideae</taxon>
        <taxon>Artemisiinae</taxon>
        <taxon>Artemisia</taxon>
    </lineage>
</organism>
<comment type="caution">
    <text evidence="6">The sequence shown here is derived from an EMBL/GenBank/DDBJ whole genome shotgun (WGS) entry which is preliminary data.</text>
</comment>
<keyword evidence="6" id="KW-0808">Transferase</keyword>
<dbReference type="GO" id="GO:0051082">
    <property type="term" value="F:unfolded protein binding"/>
    <property type="evidence" value="ECO:0007669"/>
    <property type="project" value="TreeGrafter"/>
</dbReference>
<evidence type="ECO:0000256" key="1">
    <source>
        <dbReference type="SAM" id="SignalP"/>
    </source>
</evidence>
<feature type="signal peptide" evidence="1">
    <location>
        <begin position="1"/>
        <end position="24"/>
    </location>
</feature>
<evidence type="ECO:0000313" key="7">
    <source>
        <dbReference type="Proteomes" id="UP000245207"/>
    </source>
</evidence>
<dbReference type="AlphaFoldDB" id="A0A2U1QN17"/>
<name>A0A2U1QN17_ARTAN</name>
<evidence type="ECO:0000259" key="5">
    <source>
        <dbReference type="Pfam" id="PF18403"/>
    </source>
</evidence>
<dbReference type="PANTHER" id="PTHR11226:SF0">
    <property type="entry name" value="UDP-GLUCOSE:GLYCOPROTEIN GLUCOSYLTRANSFERASE"/>
    <property type="match status" value="1"/>
</dbReference>
<dbReference type="GO" id="GO:0005783">
    <property type="term" value="C:endoplasmic reticulum"/>
    <property type="evidence" value="ECO:0007669"/>
    <property type="project" value="TreeGrafter"/>
</dbReference>
<dbReference type="STRING" id="35608.A0A2U1QN17"/>
<keyword evidence="1" id="KW-0732">Signal</keyword>
<dbReference type="Pfam" id="PF18401">
    <property type="entry name" value="Thioredoxin_13"/>
    <property type="match status" value="1"/>
</dbReference>
<dbReference type="GO" id="GO:0036503">
    <property type="term" value="P:ERAD pathway"/>
    <property type="evidence" value="ECO:0007669"/>
    <property type="project" value="TreeGrafter"/>
</dbReference>
<evidence type="ECO:0000259" key="3">
    <source>
        <dbReference type="Pfam" id="PF18401"/>
    </source>
</evidence>
<dbReference type="Proteomes" id="UP000245207">
    <property type="component" value="Unassembled WGS sequence"/>
</dbReference>